<evidence type="ECO:0000256" key="4">
    <source>
        <dbReference type="ARBA" id="ARBA00022737"/>
    </source>
</evidence>
<dbReference type="PANTHER" id="PTHR11638">
    <property type="entry name" value="ATP-DEPENDENT CLP PROTEASE"/>
    <property type="match status" value="1"/>
</dbReference>
<dbReference type="GO" id="GO:0042026">
    <property type="term" value="P:protein refolding"/>
    <property type="evidence" value="ECO:0007669"/>
    <property type="project" value="TreeGrafter"/>
</dbReference>
<sequence>MNDETQFTERALTIVTLAQKLAQDHQHAQLQPIHFLAAFVETPEDGSKPYLENLIEKARYDYDTFRRVVNRHLVRIPQQNPAPAQVTPSYSTGQVLQEAIKIQKQQKDSFIAQDHILFALFTDSSIQQIFKEAQVEIEAIKQQALEMRGNQKIDSRGADTSTPLEYLSKYAIDMTEQAREGKIDPVIGREEEIRSTIRVLARRIKSNPCLIGEPGIGKTAIIEGVAQRIIDDDVPTILQGSKLFSLDLAALTAGAKYKGDFEERLKGVLKEIEDSKTLIVLFIDEIHMLMGNGKDDAANILKPALSRGQLKVIGATTNNEYRSIVEKDGAFERRFQKIDVQEPSVRQTVAILRGLQQKYEIHHGVRILDSSLVTAAQLAKRYLPYRRLPDSALDLVDISCAGVAVARDSKPEELDSKERQLHLLQVEIKALERDEEADPTTKERLQQARQKEASLKEELEPLRQRYNEERQGHEELTKAKKKLDELENKALDAERRYDTATAADLRYFAIPDIKKQIEELENQVAEEERRAGAGAMVQNVVDSDTIAETAARLTGIPVNKLTESENEKLIHMERELSSEVVGQMEAIKAVSNAVRLSRSGLANPRQPASFLFLGLSGSGKTELAKRIAAFLFNDADAMIRVDCSELSEKYSVSKLLGTTAGYVGYEEGGFLTNQLQRKPYSVLLFDEVEKAHPDVLTVMLQMLDDGRLTSGAGKTINCSNCIVIMTSNLGASFINAQPGAKIEESTKGLVMGAVKQHFRPEFLNRISSIVVFNKLSHKAIHRIVDIRLKEIEERFEENDKHYKLDVSPEAKSFLSKYGYSEDMGARPLNRLIQNEILNRMALRILKGQIRDKETVHVILKKKKEHEGLDQELEVLPNHENGDVDMDVDNGWDDIEDEIDDATPLD</sequence>
<dbReference type="InterPro" id="IPR018368">
    <property type="entry name" value="ClpA/B_CS1"/>
</dbReference>
<gene>
    <name evidence="14" type="ORF">LAMI_0C01596G</name>
</gene>
<dbReference type="GO" id="GO:0043335">
    <property type="term" value="P:protein unfolding"/>
    <property type="evidence" value="ECO:0007669"/>
    <property type="project" value="TreeGrafter"/>
</dbReference>
<dbReference type="InterPro" id="IPR003593">
    <property type="entry name" value="AAA+_ATPase"/>
</dbReference>
<evidence type="ECO:0000256" key="5">
    <source>
        <dbReference type="ARBA" id="ARBA00022741"/>
    </source>
</evidence>
<dbReference type="InterPro" id="IPR028299">
    <property type="entry name" value="ClpA/B_CS2"/>
</dbReference>
<feature type="domain" description="Clp R" evidence="13">
    <location>
        <begin position="1"/>
        <end position="150"/>
    </location>
</feature>
<dbReference type="Pfam" id="PF07724">
    <property type="entry name" value="AAA_2"/>
    <property type="match status" value="1"/>
</dbReference>
<evidence type="ECO:0000313" key="14">
    <source>
        <dbReference type="EMBL" id="SCU82987.1"/>
    </source>
</evidence>
<dbReference type="FunFam" id="3.40.50.300:FF:000120">
    <property type="entry name" value="ATP-dependent chaperone ClpB"/>
    <property type="match status" value="1"/>
</dbReference>
<dbReference type="InterPro" id="IPR027417">
    <property type="entry name" value="P-loop_NTPase"/>
</dbReference>
<dbReference type="InterPro" id="IPR004176">
    <property type="entry name" value="Clp_R_N"/>
</dbReference>
<dbReference type="Gene3D" id="1.10.8.60">
    <property type="match status" value="1"/>
</dbReference>
<evidence type="ECO:0000256" key="7">
    <source>
        <dbReference type="ARBA" id="ARBA00023016"/>
    </source>
</evidence>
<evidence type="ECO:0000256" key="9">
    <source>
        <dbReference type="ARBA" id="ARBA00023186"/>
    </source>
</evidence>
<keyword evidence="4 10" id="KW-0677">Repeat</keyword>
<dbReference type="GO" id="GO:0051087">
    <property type="term" value="F:protein-folding chaperone binding"/>
    <property type="evidence" value="ECO:0007669"/>
    <property type="project" value="TreeGrafter"/>
</dbReference>
<name>A0A1G4J0H7_9SACH</name>
<dbReference type="CDD" id="cd00009">
    <property type="entry name" value="AAA"/>
    <property type="match status" value="1"/>
</dbReference>
<keyword evidence="15" id="KW-1185">Reference proteome</keyword>
<dbReference type="FunFam" id="3.40.50.300:FF:000010">
    <property type="entry name" value="Chaperone clpB 1, putative"/>
    <property type="match status" value="1"/>
</dbReference>
<evidence type="ECO:0000256" key="11">
    <source>
        <dbReference type="RuleBase" id="RU004432"/>
    </source>
</evidence>
<dbReference type="Proteomes" id="UP000191024">
    <property type="component" value="Chromosome C"/>
</dbReference>
<proteinExistence type="inferred from homology"/>
<reference evidence="15" key="1">
    <citation type="submission" date="2016-03" db="EMBL/GenBank/DDBJ databases">
        <authorList>
            <person name="Devillers H."/>
        </authorList>
    </citation>
    <scope>NUCLEOTIDE SEQUENCE [LARGE SCALE GENOMIC DNA]</scope>
</reference>
<dbReference type="PROSITE" id="PS51903">
    <property type="entry name" value="CLP_R"/>
    <property type="match status" value="1"/>
</dbReference>
<evidence type="ECO:0000259" key="13">
    <source>
        <dbReference type="PROSITE" id="PS51903"/>
    </source>
</evidence>
<keyword evidence="3" id="KW-0963">Cytoplasm</keyword>
<dbReference type="SUPFAM" id="SSF81923">
    <property type="entry name" value="Double Clp-N motif"/>
    <property type="match status" value="1"/>
</dbReference>
<dbReference type="SMART" id="SM00382">
    <property type="entry name" value="AAA"/>
    <property type="match status" value="2"/>
</dbReference>
<dbReference type="InterPro" id="IPR003959">
    <property type="entry name" value="ATPase_AAA_core"/>
</dbReference>
<dbReference type="Pfam" id="PF10431">
    <property type="entry name" value="ClpB_D2-small"/>
    <property type="match status" value="1"/>
</dbReference>
<dbReference type="GO" id="GO:0070370">
    <property type="term" value="P:cellular heat acclimation"/>
    <property type="evidence" value="ECO:0007669"/>
    <property type="project" value="TreeGrafter"/>
</dbReference>
<evidence type="ECO:0000256" key="10">
    <source>
        <dbReference type="PROSITE-ProRule" id="PRU01251"/>
    </source>
</evidence>
<dbReference type="Pfam" id="PF00004">
    <property type="entry name" value="AAA"/>
    <property type="match status" value="1"/>
</dbReference>
<dbReference type="SMART" id="SM01086">
    <property type="entry name" value="ClpB_D2-small"/>
    <property type="match status" value="1"/>
</dbReference>
<keyword evidence="5 11" id="KW-0547">Nucleotide-binding</keyword>
<dbReference type="PROSITE" id="PS00871">
    <property type="entry name" value="CLPAB_2"/>
    <property type="match status" value="1"/>
</dbReference>
<dbReference type="FunFam" id="1.10.1780.10:FF:000003">
    <property type="entry name" value="ATP-dependent chaperone ClpB"/>
    <property type="match status" value="1"/>
</dbReference>
<evidence type="ECO:0000256" key="8">
    <source>
        <dbReference type="ARBA" id="ARBA00023054"/>
    </source>
</evidence>
<dbReference type="FunFam" id="3.40.50.300:FF:000025">
    <property type="entry name" value="ATP-dependent Clp protease subunit"/>
    <property type="match status" value="1"/>
</dbReference>
<feature type="compositionally biased region" description="Acidic residues" evidence="12">
    <location>
        <begin position="882"/>
        <end position="905"/>
    </location>
</feature>
<dbReference type="InterPro" id="IPR050130">
    <property type="entry name" value="ClpA_ClpB"/>
</dbReference>
<dbReference type="GO" id="GO:0005829">
    <property type="term" value="C:cytosol"/>
    <property type="evidence" value="ECO:0007669"/>
    <property type="project" value="TreeGrafter"/>
</dbReference>
<feature type="compositionally biased region" description="Basic and acidic residues" evidence="12">
    <location>
        <begin position="439"/>
        <end position="454"/>
    </location>
</feature>
<dbReference type="Pfam" id="PF17871">
    <property type="entry name" value="AAA_lid_9"/>
    <property type="match status" value="1"/>
</dbReference>
<dbReference type="GO" id="GO:0016887">
    <property type="term" value="F:ATP hydrolysis activity"/>
    <property type="evidence" value="ECO:0007669"/>
    <property type="project" value="InterPro"/>
</dbReference>
<dbReference type="SUPFAM" id="SSF52540">
    <property type="entry name" value="P-loop containing nucleoside triphosphate hydrolases"/>
    <property type="match status" value="2"/>
</dbReference>
<evidence type="ECO:0000256" key="6">
    <source>
        <dbReference type="ARBA" id="ARBA00022840"/>
    </source>
</evidence>
<dbReference type="PANTHER" id="PTHR11638:SF18">
    <property type="entry name" value="HEAT SHOCK PROTEIN 104"/>
    <property type="match status" value="1"/>
</dbReference>
<dbReference type="GO" id="GO:0005524">
    <property type="term" value="F:ATP binding"/>
    <property type="evidence" value="ECO:0007669"/>
    <property type="project" value="UniProtKB-KW"/>
</dbReference>
<dbReference type="EMBL" id="LT598466">
    <property type="protein sequence ID" value="SCU82987.1"/>
    <property type="molecule type" value="Genomic_DNA"/>
</dbReference>
<keyword evidence="8" id="KW-0175">Coiled coil</keyword>
<dbReference type="PRINTS" id="PR00300">
    <property type="entry name" value="CLPPROTEASEA"/>
</dbReference>
<dbReference type="InterPro" id="IPR036628">
    <property type="entry name" value="Clp_N_dom_sf"/>
</dbReference>
<organism evidence="14 15">
    <name type="scientific">Lachancea mirantina</name>
    <dbReference type="NCBI Taxonomy" id="1230905"/>
    <lineage>
        <taxon>Eukaryota</taxon>
        <taxon>Fungi</taxon>
        <taxon>Dikarya</taxon>
        <taxon>Ascomycota</taxon>
        <taxon>Saccharomycotina</taxon>
        <taxon>Saccharomycetes</taxon>
        <taxon>Saccharomycetales</taxon>
        <taxon>Saccharomycetaceae</taxon>
        <taxon>Lachancea</taxon>
    </lineage>
</organism>
<evidence type="ECO:0000256" key="1">
    <source>
        <dbReference type="ARBA" id="ARBA00004496"/>
    </source>
</evidence>
<dbReference type="STRING" id="1230905.A0A1G4J0H7"/>
<dbReference type="Gene3D" id="3.40.50.300">
    <property type="entry name" value="P-loop containing nucleotide triphosphate hydrolases"/>
    <property type="match status" value="3"/>
</dbReference>
<dbReference type="GO" id="GO:0051082">
    <property type="term" value="F:unfolded protein binding"/>
    <property type="evidence" value="ECO:0007669"/>
    <property type="project" value="TreeGrafter"/>
</dbReference>
<feature type="region of interest" description="Disordered" evidence="12">
    <location>
        <begin position="878"/>
        <end position="905"/>
    </location>
</feature>
<dbReference type="Pfam" id="PF02861">
    <property type="entry name" value="Clp_N"/>
    <property type="match status" value="1"/>
</dbReference>
<evidence type="ECO:0000256" key="2">
    <source>
        <dbReference type="ARBA" id="ARBA00008675"/>
    </source>
</evidence>
<dbReference type="OrthoDB" id="47330at2759"/>
<comment type="similarity">
    <text evidence="2 11">Belongs to the ClpA/ClpB family.</text>
</comment>
<protein>
    <submittedName>
        <fullName evidence="14">LAMI_0C01596g1_1</fullName>
    </submittedName>
</protein>
<dbReference type="AlphaFoldDB" id="A0A1G4J0H7"/>
<keyword evidence="9 11" id="KW-0143">Chaperone</keyword>
<accession>A0A1G4J0H7</accession>
<feature type="region of interest" description="Disordered" evidence="12">
    <location>
        <begin position="432"/>
        <end position="454"/>
    </location>
</feature>
<evidence type="ECO:0000313" key="15">
    <source>
        <dbReference type="Proteomes" id="UP000191024"/>
    </source>
</evidence>
<dbReference type="InterPro" id="IPR019489">
    <property type="entry name" value="Clp_ATPase_C"/>
</dbReference>
<dbReference type="Gene3D" id="1.10.1780.10">
    <property type="entry name" value="Clp, N-terminal domain"/>
    <property type="match status" value="1"/>
</dbReference>
<evidence type="ECO:0000256" key="12">
    <source>
        <dbReference type="SAM" id="MobiDB-lite"/>
    </source>
</evidence>
<dbReference type="CDD" id="cd19499">
    <property type="entry name" value="RecA-like_ClpB_Hsp104-like"/>
    <property type="match status" value="1"/>
</dbReference>
<dbReference type="PROSITE" id="PS00870">
    <property type="entry name" value="CLPAB_1"/>
    <property type="match status" value="1"/>
</dbReference>
<keyword evidence="7" id="KW-0346">Stress response</keyword>
<dbReference type="InterPro" id="IPR001270">
    <property type="entry name" value="ClpA/B"/>
</dbReference>
<dbReference type="InterPro" id="IPR041546">
    <property type="entry name" value="ClpA/ClpB_AAA_lid"/>
</dbReference>
<comment type="subcellular location">
    <subcellularLocation>
        <location evidence="1">Cytoplasm</location>
    </subcellularLocation>
</comment>
<keyword evidence="6 11" id="KW-0067">ATP-binding</keyword>
<evidence type="ECO:0000256" key="3">
    <source>
        <dbReference type="ARBA" id="ARBA00022490"/>
    </source>
</evidence>